<accession>A0ABS0YQN3</accession>
<dbReference type="EMBL" id="JAEMHK010000005">
    <property type="protein sequence ID" value="MBJ6800213.1"/>
    <property type="molecule type" value="Genomic_DNA"/>
</dbReference>
<organism evidence="1 2">
    <name type="scientific">Geomonas propionica</name>
    <dbReference type="NCBI Taxonomy" id="2798582"/>
    <lineage>
        <taxon>Bacteria</taxon>
        <taxon>Pseudomonadati</taxon>
        <taxon>Thermodesulfobacteriota</taxon>
        <taxon>Desulfuromonadia</taxon>
        <taxon>Geobacterales</taxon>
        <taxon>Geobacteraceae</taxon>
        <taxon>Geomonas</taxon>
    </lineage>
</organism>
<reference evidence="1 2" key="1">
    <citation type="submission" date="2020-12" db="EMBL/GenBank/DDBJ databases">
        <title>Geomonas sp. Red259, isolated from paddy soil.</title>
        <authorList>
            <person name="Xu Z."/>
            <person name="Zhang Z."/>
            <person name="Masuda Y."/>
            <person name="Itoh H."/>
            <person name="Senoo K."/>
        </authorList>
    </citation>
    <scope>NUCLEOTIDE SEQUENCE [LARGE SCALE GENOMIC DNA]</scope>
    <source>
        <strain evidence="1 2">Red259</strain>
    </source>
</reference>
<dbReference type="Proteomes" id="UP000641025">
    <property type="component" value="Unassembled WGS sequence"/>
</dbReference>
<evidence type="ECO:0000313" key="1">
    <source>
        <dbReference type="EMBL" id="MBJ6800213.1"/>
    </source>
</evidence>
<evidence type="ECO:0000313" key="2">
    <source>
        <dbReference type="Proteomes" id="UP000641025"/>
    </source>
</evidence>
<name>A0ABS0YQN3_9BACT</name>
<comment type="caution">
    <text evidence="1">The sequence shown here is derived from an EMBL/GenBank/DDBJ whole genome shotgun (WGS) entry which is preliminary data.</text>
</comment>
<dbReference type="RefSeq" id="WP_199394724.1">
    <property type="nucleotide sequence ID" value="NZ_JAEMHK010000005.1"/>
</dbReference>
<protein>
    <submittedName>
        <fullName evidence="1">Uncharacterized protein</fullName>
    </submittedName>
</protein>
<keyword evidence="2" id="KW-1185">Reference proteome</keyword>
<gene>
    <name evidence="1" type="ORF">JFN90_08700</name>
</gene>
<proteinExistence type="predicted"/>
<sequence>MGLALTREEERICKQMGINEHAYIEAKFSSRAVALNADASIGTEEKVARLMGIPRDQREKIKKQALKEAEARAPLTTEELECCRLLQVEPLEYWATKMKDAGLKPEL</sequence>